<name>A0A026VZ61_OOCBI</name>
<proteinExistence type="predicted"/>
<organism evidence="1 2">
    <name type="scientific">Ooceraea biroi</name>
    <name type="common">Clonal raider ant</name>
    <name type="synonym">Cerapachys biroi</name>
    <dbReference type="NCBI Taxonomy" id="2015173"/>
    <lineage>
        <taxon>Eukaryota</taxon>
        <taxon>Metazoa</taxon>
        <taxon>Ecdysozoa</taxon>
        <taxon>Arthropoda</taxon>
        <taxon>Hexapoda</taxon>
        <taxon>Insecta</taxon>
        <taxon>Pterygota</taxon>
        <taxon>Neoptera</taxon>
        <taxon>Endopterygota</taxon>
        <taxon>Hymenoptera</taxon>
        <taxon>Apocrita</taxon>
        <taxon>Aculeata</taxon>
        <taxon>Formicoidea</taxon>
        <taxon>Formicidae</taxon>
        <taxon>Dorylinae</taxon>
        <taxon>Ooceraea</taxon>
    </lineage>
</organism>
<protein>
    <submittedName>
        <fullName evidence="1">Uncharacterized protein</fullName>
    </submittedName>
</protein>
<accession>A0A026VZ61</accession>
<keyword evidence="2" id="KW-1185">Reference proteome</keyword>
<dbReference type="EMBL" id="KK107541">
    <property type="protein sequence ID" value="EZA49088.1"/>
    <property type="molecule type" value="Genomic_DNA"/>
</dbReference>
<gene>
    <name evidence="1" type="ORF">X777_12670</name>
</gene>
<dbReference type="Proteomes" id="UP000053097">
    <property type="component" value="Unassembled WGS sequence"/>
</dbReference>
<sequence>MPADWLSSISQGNCIYPSSDFLRAADVVNEEFENFHGDFFNRGNKIFEKITDIVCRKLNNNFPRKVISCLVRTRTYIRLRKFNKEIVKNNYLKKKCHKTYKICNKKISHRHVQHI</sequence>
<reference evidence="1 2" key="1">
    <citation type="journal article" date="2014" name="Curr. Biol.">
        <title>The genome of the clonal raider ant Cerapachys biroi.</title>
        <authorList>
            <person name="Oxley P.R."/>
            <person name="Ji L."/>
            <person name="Fetter-Pruneda I."/>
            <person name="McKenzie S.K."/>
            <person name="Li C."/>
            <person name="Hu H."/>
            <person name="Zhang G."/>
            <person name="Kronauer D.J."/>
        </authorList>
    </citation>
    <scope>NUCLEOTIDE SEQUENCE [LARGE SCALE GENOMIC DNA]</scope>
</reference>
<dbReference type="AlphaFoldDB" id="A0A026VZ61"/>
<evidence type="ECO:0000313" key="1">
    <source>
        <dbReference type="EMBL" id="EZA49088.1"/>
    </source>
</evidence>
<evidence type="ECO:0000313" key="2">
    <source>
        <dbReference type="Proteomes" id="UP000053097"/>
    </source>
</evidence>